<dbReference type="Proteomes" id="UP000298642">
    <property type="component" value="Chromosome"/>
</dbReference>
<protein>
    <submittedName>
        <fullName evidence="1">Uncharacterized protein</fullName>
    </submittedName>
</protein>
<evidence type="ECO:0000313" key="1">
    <source>
        <dbReference type="EMBL" id="QCI58404.1"/>
    </source>
</evidence>
<dbReference type="Gene3D" id="3.90.1010.20">
    <property type="match status" value="2"/>
</dbReference>
<sequence length="331" mass="38582">MIDKTRWLGLGPWHEDNESELIDWTAQPQYKGLVKGDYYHAELRYSGRWGDPGHKGELDVVFDDDGKIAFAEFNETTMGNYYVRHFQNVSKRRTEFQFFQDFHDKRRSVAYGRVLANGFKYVEDQILEKQDLDADYDLLTGASFSMKNMIGLKDDVSAQRKDSNHKKQRYYGYTEDYGYGITGWLQVVVEDGKIVRCFYDEIFADHTKDIVYDDLKQFYRQSKYFSTTYEDPFPSGWDRHAWLVCFKDQSDAINKKVCETQDMFDITGLPCVEGPDMGVVWDKPHKDDVALVSNSDATARSVTRPRSPVWNNYLRLAKIVHDEMVKDGAVK</sequence>
<dbReference type="RefSeq" id="WP_021751497.1">
    <property type="nucleotide sequence ID" value="NZ_CP034413.3"/>
</dbReference>
<organism evidence="1 2">
    <name type="scientific">Dysosmobacter welbionis</name>
    <dbReference type="NCBI Taxonomy" id="2093857"/>
    <lineage>
        <taxon>Bacteria</taxon>
        <taxon>Bacillati</taxon>
        <taxon>Bacillota</taxon>
        <taxon>Clostridia</taxon>
        <taxon>Eubacteriales</taxon>
        <taxon>Oscillospiraceae</taxon>
        <taxon>Dysosmobacter</taxon>
    </lineage>
</organism>
<dbReference type="EMBL" id="CP034413">
    <property type="protein sequence ID" value="QCI58404.1"/>
    <property type="molecule type" value="Genomic_DNA"/>
</dbReference>
<name>A0A4D7AG18_9FIRM</name>
<keyword evidence="2" id="KW-1185">Reference proteome</keyword>
<dbReference type="KEGG" id="obj:EIO64_03465"/>
<proteinExistence type="predicted"/>
<dbReference type="AlphaFoldDB" id="A0A4D7AG18"/>
<reference evidence="2" key="1">
    <citation type="submission" date="2018-12" db="EMBL/GenBank/DDBJ databases">
        <title>Dusodibacter welbiota gen. nov., sp. nov., isolated from human faeces and emended description of the Oscillibacter genus.</title>
        <authorList>
            <person name="Le Roy T."/>
            <person name="Van der Smissen P."/>
            <person name="Delzenne N."/>
            <person name="Muccioli G."/>
            <person name="Collet J.F."/>
            <person name="Cani P.D."/>
        </authorList>
    </citation>
    <scope>NUCLEOTIDE SEQUENCE [LARGE SCALE GENOMIC DNA]</scope>
    <source>
        <strain evidence="2">J115</strain>
    </source>
</reference>
<evidence type="ECO:0000313" key="2">
    <source>
        <dbReference type="Proteomes" id="UP000298642"/>
    </source>
</evidence>
<gene>
    <name evidence="1" type="ORF">EIO64_03465</name>
</gene>
<accession>A0A4D7AG18</accession>